<evidence type="ECO:0000313" key="2">
    <source>
        <dbReference type="EMBL" id="KYG66341.1"/>
    </source>
</evidence>
<feature type="transmembrane region" description="Helical" evidence="1">
    <location>
        <begin position="113"/>
        <end position="131"/>
    </location>
</feature>
<keyword evidence="1" id="KW-0472">Membrane</keyword>
<dbReference type="OrthoDB" id="9804829at2"/>
<feature type="transmembrane region" description="Helical" evidence="1">
    <location>
        <begin position="143"/>
        <end position="165"/>
    </location>
</feature>
<dbReference type="EMBL" id="LUKE01000001">
    <property type="protein sequence ID" value="KYG66341.1"/>
    <property type="molecule type" value="Genomic_DNA"/>
</dbReference>
<reference evidence="2 3" key="1">
    <citation type="submission" date="2016-03" db="EMBL/GenBank/DDBJ databases">
        <authorList>
            <person name="Ploux O."/>
        </authorList>
    </citation>
    <scope>NUCLEOTIDE SEQUENCE [LARGE SCALE GENOMIC DNA]</scope>
    <source>
        <strain evidence="2 3">R0</strain>
    </source>
</reference>
<dbReference type="Pfam" id="PF22564">
    <property type="entry name" value="HAAS"/>
    <property type="match status" value="1"/>
</dbReference>
<dbReference type="RefSeq" id="WP_061833906.1">
    <property type="nucleotide sequence ID" value="NZ_LUKE01000001.1"/>
</dbReference>
<comment type="caution">
    <text evidence="2">The sequence shown here is derived from an EMBL/GenBank/DDBJ whole genome shotgun (WGS) entry which is preliminary data.</text>
</comment>
<accession>A0A150WPB3</accession>
<keyword evidence="3" id="KW-1185">Reference proteome</keyword>
<dbReference type="Proteomes" id="UP000075320">
    <property type="component" value="Unassembled WGS sequence"/>
</dbReference>
<proteinExistence type="predicted"/>
<protein>
    <recommendedName>
        <fullName evidence="4">DUF1700 domain-containing protein</fullName>
    </recommendedName>
</protein>
<evidence type="ECO:0000313" key="3">
    <source>
        <dbReference type="Proteomes" id="UP000075320"/>
    </source>
</evidence>
<keyword evidence="1" id="KW-1133">Transmembrane helix</keyword>
<gene>
    <name evidence="2" type="ORF">AZI86_04615</name>
</gene>
<organism evidence="2 3">
    <name type="scientific">Bdellovibrio bacteriovorus</name>
    <dbReference type="NCBI Taxonomy" id="959"/>
    <lineage>
        <taxon>Bacteria</taxon>
        <taxon>Pseudomonadati</taxon>
        <taxon>Bdellovibrionota</taxon>
        <taxon>Bdellovibrionia</taxon>
        <taxon>Bdellovibrionales</taxon>
        <taxon>Pseudobdellovibrionaceae</taxon>
        <taxon>Bdellovibrio</taxon>
    </lineage>
</organism>
<dbReference type="AlphaFoldDB" id="A0A150WPB3"/>
<feature type="transmembrane region" description="Helical" evidence="1">
    <location>
        <begin position="84"/>
        <end position="107"/>
    </location>
</feature>
<evidence type="ECO:0000256" key="1">
    <source>
        <dbReference type="SAM" id="Phobius"/>
    </source>
</evidence>
<evidence type="ECO:0008006" key="4">
    <source>
        <dbReference type="Google" id="ProtNLM"/>
    </source>
</evidence>
<name>A0A150WPB3_BDEBC</name>
<keyword evidence="1" id="KW-0812">Transmembrane</keyword>
<sequence length="190" mass="21003">MNKLEFLKLLKLELETNGVHNVQDILADYEEHFAHGLNKGKSEEEISKSLGSPLTLAKAYKTESMIREIKSSDKSFDIKLALHVVLRLLVLAPFNFIVLFIPGIIILSFLATGWGVSIAFGGVSLGILGFLPQAASLPLNAWGWVAAISMSLSFLGMAIMGLMGMFLISKYILLSLISYLQWNIKFVLEK</sequence>